<feature type="non-terminal residue" evidence="2">
    <location>
        <position position="486"/>
    </location>
</feature>
<organism evidence="2 3">
    <name type="scientific">Colletotrichum gloeosporioides</name>
    <name type="common">Anthracnose fungus</name>
    <name type="synonym">Glomerella cingulata</name>
    <dbReference type="NCBI Taxonomy" id="474922"/>
    <lineage>
        <taxon>Eukaryota</taxon>
        <taxon>Fungi</taxon>
        <taxon>Dikarya</taxon>
        <taxon>Ascomycota</taxon>
        <taxon>Pezizomycotina</taxon>
        <taxon>Sordariomycetes</taxon>
        <taxon>Hypocreomycetidae</taxon>
        <taxon>Glomerellales</taxon>
        <taxon>Glomerellaceae</taxon>
        <taxon>Colletotrichum</taxon>
        <taxon>Colletotrichum gloeosporioides species complex</taxon>
    </lineage>
</organism>
<evidence type="ECO:0000313" key="3">
    <source>
        <dbReference type="Proteomes" id="UP000613401"/>
    </source>
</evidence>
<proteinExistence type="predicted"/>
<reference evidence="2" key="1">
    <citation type="journal article" date="2020" name="Phytopathology">
        <title>Genome sequence and comparative analysis of Colletotrichum gloeosporioides isolated from Liriodendron leaves.</title>
        <authorList>
            <person name="Fu F.F."/>
            <person name="Hao Z."/>
            <person name="Wang P."/>
            <person name="Lu Y."/>
            <person name="Xue L.J."/>
            <person name="Wei G."/>
            <person name="Tian Y."/>
            <person name="Baishi H."/>
            <person name="Xu H."/>
            <person name="Shi J."/>
            <person name="Cheng T."/>
            <person name="Wang G."/>
            <person name="Yi Y."/>
            <person name="Chen J."/>
        </authorList>
    </citation>
    <scope>NUCLEOTIDE SEQUENCE</scope>
    <source>
        <strain evidence="2">Lc1</strain>
    </source>
</reference>
<dbReference type="Proteomes" id="UP000613401">
    <property type="component" value="Unassembled WGS sequence"/>
</dbReference>
<dbReference type="Gene3D" id="1.20.58.340">
    <property type="entry name" value="Magnesium transport protein CorA, transmembrane region"/>
    <property type="match status" value="1"/>
</dbReference>
<keyword evidence="1" id="KW-0472">Membrane</keyword>
<keyword evidence="1" id="KW-0812">Transmembrane</keyword>
<sequence length="486" mass="54705">PVQEIKPNTASECAALTSLAIGKKQSDSVTTYIERVPTDSASHEDMVFLAASQQEEANLYCYKSPASSAGNCLWATVNRPFLPSNRDESLRFLGEFRQGSANRARGSTEYNLYPFITLVGAHGYGYDTHHKISLDRMIFRQIIKDFELPSMSEEVVQSIHGVFCSFDEVEEQDEITHSPVKSLVVVTLSTSKSPMRQSFLSMRLRVVEKQCSITCLLLEGKRHDLCRVVSNILARTVDFDWRHPLAFLVALLRDIGQASEVKRKELDDHIVKIEMETNTCIPPPVEGQPEPLFIKKVCWPEDHYECIGLLHRCNNQLVFATRAVDEEIEAWRQLQGLLEDKSSICNVEGLTNKNIQTTMLNTVKFQLTHTKSRRTQIQGLRDRVAVQIELIHNMTAHKEASQTTMIAIVALIFAPASLIATIFSAGLFATDDHSWTTYIASTVPITLAIFILGLQFTKLQATLRQGWKVAVGRWQDVGQKEPRTPV</sequence>
<accession>A0A8H4FGA9</accession>
<dbReference type="AlphaFoldDB" id="A0A8H4FGA9"/>
<reference evidence="2" key="2">
    <citation type="submission" date="2020-03" db="EMBL/GenBank/DDBJ databases">
        <authorList>
            <person name="Fu F.-F."/>
            <person name="Chen J."/>
        </authorList>
    </citation>
    <scope>NUCLEOTIDE SEQUENCE</scope>
    <source>
        <strain evidence="2">Lc1</strain>
    </source>
</reference>
<dbReference type="RefSeq" id="XP_045260341.1">
    <property type="nucleotide sequence ID" value="XM_045410776.1"/>
</dbReference>
<dbReference type="EMBL" id="WVTB01000069">
    <property type="protein sequence ID" value="KAF3801182.1"/>
    <property type="molecule type" value="Genomic_DNA"/>
</dbReference>
<feature type="transmembrane region" description="Helical" evidence="1">
    <location>
        <begin position="435"/>
        <end position="454"/>
    </location>
</feature>
<gene>
    <name evidence="2" type="ORF">GCG54_00010864</name>
</gene>
<evidence type="ECO:0000313" key="2">
    <source>
        <dbReference type="EMBL" id="KAF3801182.1"/>
    </source>
</evidence>
<keyword evidence="1" id="KW-1133">Transmembrane helix</keyword>
<name>A0A8H4FGA9_COLGL</name>
<comment type="caution">
    <text evidence="2">The sequence shown here is derived from an EMBL/GenBank/DDBJ whole genome shotgun (WGS) entry which is preliminary data.</text>
</comment>
<keyword evidence="3" id="KW-1185">Reference proteome</keyword>
<protein>
    <submittedName>
        <fullName evidence="2">Uncharacterized protein</fullName>
    </submittedName>
</protein>
<evidence type="ECO:0000256" key="1">
    <source>
        <dbReference type="SAM" id="Phobius"/>
    </source>
</evidence>
<dbReference type="GeneID" id="69017991"/>
<feature type="transmembrane region" description="Helical" evidence="1">
    <location>
        <begin position="404"/>
        <end position="429"/>
    </location>
</feature>